<proteinExistence type="predicted"/>
<comment type="caution">
    <text evidence="2">The sequence shown here is derived from an EMBL/GenBank/DDBJ whole genome shotgun (WGS) entry which is preliminary data.</text>
</comment>
<dbReference type="InterPro" id="IPR042047">
    <property type="entry name" value="SleB_dom1"/>
</dbReference>
<evidence type="ECO:0000313" key="3">
    <source>
        <dbReference type="Proteomes" id="UP000223596"/>
    </source>
</evidence>
<dbReference type="Pfam" id="PF07486">
    <property type="entry name" value="Hydrolase_2"/>
    <property type="match status" value="1"/>
</dbReference>
<sequence length="147" mass="16583">MSFSARELLARLIKCEAGGEGVDGMKAVATVVMNRVHASYGEYLRVCQGDLRKVIFQPRQFTCVMGKVYGEVNPQTIWSNPPEQIHYDVADWALAGNKLPGVGECLWYYNPYSPTCSQYFPPTGTGKFVTRVNQHCFYRPTELYAQT</sequence>
<feature type="domain" description="Cell wall hydrolase SleB" evidence="1">
    <location>
        <begin position="19"/>
        <end position="138"/>
    </location>
</feature>
<evidence type="ECO:0000259" key="1">
    <source>
        <dbReference type="Pfam" id="PF07486"/>
    </source>
</evidence>
<organism evidence="2 3">
    <name type="scientific">Acetivibrio thermocellus AD2</name>
    <dbReference type="NCBI Taxonomy" id="1138384"/>
    <lineage>
        <taxon>Bacteria</taxon>
        <taxon>Bacillati</taxon>
        <taxon>Bacillota</taxon>
        <taxon>Clostridia</taxon>
        <taxon>Eubacteriales</taxon>
        <taxon>Oscillospiraceae</taxon>
        <taxon>Acetivibrio</taxon>
    </lineage>
</organism>
<evidence type="ECO:0000313" key="2">
    <source>
        <dbReference type="EMBL" id="PFH04310.1"/>
    </source>
</evidence>
<dbReference type="InterPro" id="IPR011105">
    <property type="entry name" value="Cell_wall_hydrolase_SleB"/>
</dbReference>
<accession>A0AB36TLD9</accession>
<dbReference type="Proteomes" id="UP000223596">
    <property type="component" value="Unassembled WGS sequence"/>
</dbReference>
<dbReference type="RefSeq" id="WP_003513380.1">
    <property type="nucleotide sequence ID" value="NZ_CP013828.1"/>
</dbReference>
<reference evidence="2 3" key="1">
    <citation type="submission" date="2017-09" db="EMBL/GenBank/DDBJ databases">
        <title>Evaluation of Pacific Biosciences Sequencing Technology to Finishing C. thermocellum Genome Sequences.</title>
        <authorList>
            <person name="Brown S."/>
        </authorList>
    </citation>
    <scope>NUCLEOTIDE SEQUENCE [LARGE SCALE GENOMIC DNA]</scope>
    <source>
        <strain evidence="2 3">AD2</strain>
    </source>
</reference>
<protein>
    <submittedName>
        <fullName evidence="2">N-acetylmuramoyl-L-alanine amidase</fullName>
    </submittedName>
</protein>
<name>A0AB36TLD9_ACETH</name>
<dbReference type="GO" id="GO:0016787">
    <property type="term" value="F:hydrolase activity"/>
    <property type="evidence" value="ECO:0007669"/>
    <property type="project" value="InterPro"/>
</dbReference>
<gene>
    <name evidence="2" type="ORF">M972_113140</name>
</gene>
<dbReference type="Gene3D" id="1.10.10.2520">
    <property type="entry name" value="Cell wall hydrolase SleB, domain 1"/>
    <property type="match status" value="1"/>
</dbReference>
<dbReference type="AlphaFoldDB" id="A0AB36TLD9"/>
<dbReference type="GeneID" id="35804902"/>
<dbReference type="EMBL" id="PDBW01000001">
    <property type="protein sequence ID" value="PFH04310.1"/>
    <property type="molecule type" value="Genomic_DNA"/>
</dbReference>